<evidence type="ECO:0000256" key="4">
    <source>
        <dbReference type="ARBA" id="ARBA00023163"/>
    </source>
</evidence>
<evidence type="ECO:0000256" key="1">
    <source>
        <dbReference type="ARBA" id="ARBA00004123"/>
    </source>
</evidence>
<gene>
    <name evidence="8" type="primary">LOC110427304</name>
</gene>
<comment type="subcellular location">
    <subcellularLocation>
        <location evidence="1">Nucleus</location>
    </subcellularLocation>
</comment>
<reference evidence="8" key="1">
    <citation type="submission" date="2025-08" db="UniProtKB">
        <authorList>
            <consortium name="RefSeq"/>
        </authorList>
    </citation>
    <scope>IDENTIFICATION</scope>
    <source>
        <tissue evidence="8">Leaf</tissue>
    </source>
</reference>
<evidence type="ECO:0000313" key="7">
    <source>
        <dbReference type="Proteomes" id="UP000504621"/>
    </source>
</evidence>
<evidence type="ECO:0000259" key="6">
    <source>
        <dbReference type="PROSITE" id="PS50888"/>
    </source>
</evidence>
<dbReference type="GO" id="GO:0046983">
    <property type="term" value="F:protein dimerization activity"/>
    <property type="evidence" value="ECO:0007669"/>
    <property type="project" value="InterPro"/>
</dbReference>
<dbReference type="PANTHER" id="PTHR45914">
    <property type="entry name" value="TRANSCRIPTION FACTOR HEC3-RELATED"/>
    <property type="match status" value="1"/>
</dbReference>
<sequence length="201" mass="22626">CQQDPKRQKNVSNYYCSNFGANFLAGCVPNSAPSPAATDLFLPKIPVPLPEFEPEMPTFSCENENAKKTSPVSVSNLQSIAARQRRRKITNKIQELGKLIPGGHKMRTAEMLQAAYKYVNFLQAQVGVLEAMWSFHQGKEEALMHSQELPNLLISQAIQEKLYSEEKCLIPKDFVQTLASDYQIQSKPLIIEEINRILLTS</sequence>
<protein>
    <submittedName>
        <fullName evidence="8">Transcription factor bHLH53</fullName>
    </submittedName>
</protein>
<dbReference type="SMART" id="SM00353">
    <property type="entry name" value="HLH"/>
    <property type="match status" value="1"/>
</dbReference>
<evidence type="ECO:0000256" key="3">
    <source>
        <dbReference type="ARBA" id="ARBA00023125"/>
    </source>
</evidence>
<accession>A0A6J1BH93</accession>
<evidence type="ECO:0000256" key="2">
    <source>
        <dbReference type="ARBA" id="ARBA00023015"/>
    </source>
</evidence>
<evidence type="ECO:0000256" key="5">
    <source>
        <dbReference type="ARBA" id="ARBA00023242"/>
    </source>
</evidence>
<organism evidence="7 8">
    <name type="scientific">Herrania umbratica</name>
    <dbReference type="NCBI Taxonomy" id="108875"/>
    <lineage>
        <taxon>Eukaryota</taxon>
        <taxon>Viridiplantae</taxon>
        <taxon>Streptophyta</taxon>
        <taxon>Embryophyta</taxon>
        <taxon>Tracheophyta</taxon>
        <taxon>Spermatophyta</taxon>
        <taxon>Magnoliopsida</taxon>
        <taxon>eudicotyledons</taxon>
        <taxon>Gunneridae</taxon>
        <taxon>Pentapetalae</taxon>
        <taxon>rosids</taxon>
        <taxon>malvids</taxon>
        <taxon>Malvales</taxon>
        <taxon>Malvaceae</taxon>
        <taxon>Byttnerioideae</taxon>
        <taxon>Herrania</taxon>
    </lineage>
</organism>
<dbReference type="AlphaFoldDB" id="A0A6J1BH93"/>
<keyword evidence="2" id="KW-0805">Transcription regulation</keyword>
<dbReference type="OrthoDB" id="999547at2759"/>
<name>A0A6J1BH93_9ROSI</name>
<proteinExistence type="predicted"/>
<dbReference type="InterPro" id="IPR036638">
    <property type="entry name" value="HLH_DNA-bd_sf"/>
</dbReference>
<dbReference type="SUPFAM" id="SSF47459">
    <property type="entry name" value="HLH, helix-loop-helix DNA-binding domain"/>
    <property type="match status" value="1"/>
</dbReference>
<dbReference type="InterPro" id="IPR045843">
    <property type="entry name" value="IND-like"/>
</dbReference>
<dbReference type="Proteomes" id="UP000504621">
    <property type="component" value="Unplaced"/>
</dbReference>
<keyword evidence="3" id="KW-0238">DNA-binding</keyword>
<dbReference type="InterPro" id="IPR011598">
    <property type="entry name" value="bHLH_dom"/>
</dbReference>
<dbReference type="GO" id="GO:0005634">
    <property type="term" value="C:nucleus"/>
    <property type="evidence" value="ECO:0007669"/>
    <property type="project" value="UniProtKB-SubCell"/>
</dbReference>
<feature type="domain" description="BHLH" evidence="6">
    <location>
        <begin position="73"/>
        <end position="122"/>
    </location>
</feature>
<dbReference type="PROSITE" id="PS50888">
    <property type="entry name" value="BHLH"/>
    <property type="match status" value="1"/>
</dbReference>
<dbReference type="Gene3D" id="4.10.280.10">
    <property type="entry name" value="Helix-loop-helix DNA-binding domain"/>
    <property type="match status" value="1"/>
</dbReference>
<evidence type="ECO:0000313" key="8">
    <source>
        <dbReference type="RefSeq" id="XP_021298473.1"/>
    </source>
</evidence>
<keyword evidence="7" id="KW-1185">Reference proteome</keyword>
<dbReference type="GO" id="GO:0003700">
    <property type="term" value="F:DNA-binding transcription factor activity"/>
    <property type="evidence" value="ECO:0007669"/>
    <property type="project" value="InterPro"/>
</dbReference>
<feature type="non-terminal residue" evidence="8">
    <location>
        <position position="1"/>
    </location>
</feature>
<keyword evidence="5" id="KW-0539">Nucleus</keyword>
<dbReference type="GeneID" id="110427304"/>
<keyword evidence="4" id="KW-0804">Transcription</keyword>
<dbReference type="GO" id="GO:0003677">
    <property type="term" value="F:DNA binding"/>
    <property type="evidence" value="ECO:0007669"/>
    <property type="project" value="UniProtKB-KW"/>
</dbReference>
<dbReference type="Pfam" id="PF00010">
    <property type="entry name" value="HLH"/>
    <property type="match status" value="1"/>
</dbReference>
<dbReference type="RefSeq" id="XP_021298473.1">
    <property type="nucleotide sequence ID" value="XM_021442798.1"/>
</dbReference>